<reference evidence="1" key="1">
    <citation type="submission" date="2021-06" db="EMBL/GenBank/DDBJ databases">
        <authorList>
            <person name="Kallberg Y."/>
            <person name="Tangrot J."/>
            <person name="Rosling A."/>
        </authorList>
    </citation>
    <scope>NUCLEOTIDE SEQUENCE</scope>
    <source>
        <strain evidence="1">IL203A</strain>
    </source>
</reference>
<dbReference type="Proteomes" id="UP000789702">
    <property type="component" value="Unassembled WGS sequence"/>
</dbReference>
<name>A0ACA9LUR9_9GLOM</name>
<evidence type="ECO:0000313" key="1">
    <source>
        <dbReference type="EMBL" id="CAG8550637.1"/>
    </source>
</evidence>
<dbReference type="EMBL" id="CAJVPU010005647">
    <property type="protein sequence ID" value="CAG8550637.1"/>
    <property type="molecule type" value="Genomic_DNA"/>
</dbReference>
<proteinExistence type="predicted"/>
<organism evidence="1 2">
    <name type="scientific">Dentiscutata heterogama</name>
    <dbReference type="NCBI Taxonomy" id="1316150"/>
    <lineage>
        <taxon>Eukaryota</taxon>
        <taxon>Fungi</taxon>
        <taxon>Fungi incertae sedis</taxon>
        <taxon>Mucoromycota</taxon>
        <taxon>Glomeromycotina</taxon>
        <taxon>Glomeromycetes</taxon>
        <taxon>Diversisporales</taxon>
        <taxon>Gigasporaceae</taxon>
        <taxon>Dentiscutata</taxon>
    </lineage>
</organism>
<comment type="caution">
    <text evidence="1">The sequence shown here is derived from an EMBL/GenBank/DDBJ whole genome shotgun (WGS) entry which is preliminary data.</text>
</comment>
<protein>
    <submittedName>
        <fullName evidence="1">13853_t:CDS:1</fullName>
    </submittedName>
</protein>
<gene>
    <name evidence="1" type="ORF">DHETER_LOCUS5210</name>
</gene>
<sequence>NIEDEFYLTCYGKDFMKTLIKLKDDKLIRSLGQSCLEKCVQNDNHLISKISLLNIIFENFNDLSDNHPAFIASMLTNIGFVVPSTTVNTNSTSSHLSSYGRYCQLSKTQYLDILISSLWIRWNSFFQKDPKHFLNFQNTHNSIILAIPLPNFVSYPKKYNFWKELLKPSPNSFTYSNKIEAYSTDPNDPWNLATTYNTIDSNGTIEENSSLIEPPTTTTNMFMLMGSAIAAETHPQFLTGI</sequence>
<keyword evidence="2" id="KW-1185">Reference proteome</keyword>
<accession>A0ACA9LUR9</accession>
<evidence type="ECO:0000313" key="2">
    <source>
        <dbReference type="Proteomes" id="UP000789702"/>
    </source>
</evidence>
<feature type="non-terminal residue" evidence="1">
    <location>
        <position position="1"/>
    </location>
</feature>